<organism evidence="1 2">
    <name type="scientific">Methanosuratincola subterraneus</name>
    <dbReference type="NCBI Taxonomy" id="2593994"/>
    <lineage>
        <taxon>Archaea</taxon>
        <taxon>Thermoproteota</taxon>
        <taxon>Methanosuratincolia</taxon>
        <taxon>Candidatus Methanomethylicales</taxon>
        <taxon>Candidatus Methanomethylicaceae</taxon>
        <taxon>Candidatus Methanosuratincola (ex Vanwonterghem et al. 2016)</taxon>
    </lineage>
</organism>
<gene>
    <name evidence="1" type="ORF">Metus_0512</name>
</gene>
<dbReference type="Proteomes" id="UP000288215">
    <property type="component" value="Unassembled WGS sequence"/>
</dbReference>
<proteinExistence type="predicted"/>
<dbReference type="EMBL" id="RXGA01000002">
    <property type="protein sequence ID" value="RWX73733.1"/>
    <property type="molecule type" value="Genomic_DNA"/>
</dbReference>
<dbReference type="AlphaFoldDB" id="A0A3S3VCS0"/>
<name>A0A3S3VCS0_METS7</name>
<protein>
    <submittedName>
        <fullName evidence="1">Uncharacterized protein</fullName>
    </submittedName>
</protein>
<evidence type="ECO:0000313" key="1">
    <source>
        <dbReference type="EMBL" id="RWX73733.1"/>
    </source>
</evidence>
<sequence length="80" mass="9309">MIPEEISMGYMCGCINGHTWWYFTDATPCPYCGTTEKVCTEYERKDLVKYECEKNHKFWADYKVTMCPLCGTKNVTKKSA</sequence>
<accession>A0A3S3VCS0</accession>
<comment type="caution">
    <text evidence="1">The sequence shown here is derived from an EMBL/GenBank/DDBJ whole genome shotgun (WGS) entry which is preliminary data.</text>
</comment>
<evidence type="ECO:0000313" key="2">
    <source>
        <dbReference type="Proteomes" id="UP000288215"/>
    </source>
</evidence>
<reference evidence="1 2" key="1">
    <citation type="submission" date="2018-12" db="EMBL/GenBank/DDBJ databases">
        <title>The complete genome of the methanogenic archaea of the candidate phylum Verstraetearchaeota, obtained from the metagenome of underground thermal water.</title>
        <authorList>
            <person name="Kadnikov V.V."/>
            <person name="Mardanov A.V."/>
            <person name="Beletsky A.V."/>
            <person name="Karnachuk O.V."/>
            <person name="Ravin N.V."/>
        </authorList>
    </citation>
    <scope>NUCLEOTIDE SEQUENCE [LARGE SCALE GENOMIC DNA]</scope>
    <source>
        <strain evidence="1">Ch88</strain>
    </source>
</reference>